<gene>
    <name evidence="1" type="ORF">EV386_2574</name>
</gene>
<reference evidence="1 2" key="1">
    <citation type="submission" date="2019-02" db="EMBL/GenBank/DDBJ databases">
        <title>Sequencing the genomes of 1000 actinobacteria strains.</title>
        <authorList>
            <person name="Klenk H.-P."/>
        </authorList>
    </citation>
    <scope>NUCLEOTIDE SEQUENCE [LARGE SCALE GENOMIC DNA]</scope>
    <source>
        <strain evidence="1 2">DSM 16932</strain>
    </source>
</reference>
<dbReference type="RefSeq" id="WP_130415553.1">
    <property type="nucleotide sequence ID" value="NZ_SGWX01000001.1"/>
</dbReference>
<evidence type="ECO:0000313" key="2">
    <source>
        <dbReference type="Proteomes" id="UP000293852"/>
    </source>
</evidence>
<proteinExistence type="predicted"/>
<comment type="caution">
    <text evidence="1">The sequence shown here is derived from an EMBL/GenBank/DDBJ whole genome shotgun (WGS) entry which is preliminary data.</text>
</comment>
<keyword evidence="2" id="KW-1185">Reference proteome</keyword>
<dbReference type="OrthoDB" id="2020977at2"/>
<name>A0A4Q7M7Z1_9MICO</name>
<accession>A0A4Q7M7Z1</accession>
<protein>
    <submittedName>
        <fullName evidence="1">Uncharacterized protein</fullName>
    </submittedName>
</protein>
<dbReference type="EMBL" id="SGWX01000001">
    <property type="protein sequence ID" value="RZS62249.1"/>
    <property type="molecule type" value="Genomic_DNA"/>
</dbReference>
<evidence type="ECO:0000313" key="1">
    <source>
        <dbReference type="EMBL" id="RZS62249.1"/>
    </source>
</evidence>
<dbReference type="Proteomes" id="UP000293852">
    <property type="component" value="Unassembled WGS sequence"/>
</dbReference>
<sequence length="96" mass="10510">MRLTHICESCGRTEVLDEEQAHSDGWDYPPRMGTFGVISPRTCPNCAIDTTVWWAIAVEHTTAANLTDHQRAVVERILCEPATILAGDARTDDAGA</sequence>
<dbReference type="AlphaFoldDB" id="A0A4Q7M7Z1"/>
<organism evidence="1 2">
    <name type="scientific">Xylanimonas ulmi</name>
    <dbReference type="NCBI Taxonomy" id="228973"/>
    <lineage>
        <taxon>Bacteria</taxon>
        <taxon>Bacillati</taxon>
        <taxon>Actinomycetota</taxon>
        <taxon>Actinomycetes</taxon>
        <taxon>Micrococcales</taxon>
        <taxon>Promicromonosporaceae</taxon>
        <taxon>Xylanimonas</taxon>
    </lineage>
</organism>